<dbReference type="AlphaFoldDB" id="A0A643FFR9"/>
<reference evidence="1 2" key="1">
    <citation type="submission" date="2019-09" db="EMBL/GenBank/DDBJ databases">
        <title>Draft genome sequences of 48 bacterial type strains from the CCUG.</title>
        <authorList>
            <person name="Tunovic T."/>
            <person name="Pineiro-Iglesias B."/>
            <person name="Unosson C."/>
            <person name="Inganas E."/>
            <person name="Ohlen M."/>
            <person name="Cardew S."/>
            <person name="Jensie-Markopoulos S."/>
            <person name="Salva-Serra F."/>
            <person name="Jaen-Luchoro D."/>
            <person name="Karlsson R."/>
            <person name="Svensson-Stadler L."/>
            <person name="Chun J."/>
            <person name="Moore E."/>
        </authorList>
    </citation>
    <scope>NUCLEOTIDE SEQUENCE [LARGE SCALE GENOMIC DNA]</scope>
    <source>
        <strain evidence="1 2">CCUG 30977</strain>
    </source>
</reference>
<dbReference type="Pfam" id="PF20043">
    <property type="entry name" value="DUF6445"/>
    <property type="match status" value="1"/>
</dbReference>
<evidence type="ECO:0008006" key="3">
    <source>
        <dbReference type="Google" id="ProtNLM"/>
    </source>
</evidence>
<evidence type="ECO:0000313" key="1">
    <source>
        <dbReference type="EMBL" id="KAB0584090.1"/>
    </source>
</evidence>
<dbReference type="Proteomes" id="UP000430120">
    <property type="component" value="Unassembled WGS sequence"/>
</dbReference>
<organism evidence="1 2">
    <name type="scientific">Ideonella dechloratans</name>
    <dbReference type="NCBI Taxonomy" id="36863"/>
    <lineage>
        <taxon>Bacteria</taxon>
        <taxon>Pseudomonadati</taxon>
        <taxon>Pseudomonadota</taxon>
        <taxon>Betaproteobacteria</taxon>
        <taxon>Burkholderiales</taxon>
        <taxon>Sphaerotilaceae</taxon>
        <taxon>Ideonella</taxon>
    </lineage>
</organism>
<dbReference type="RefSeq" id="WP_151123117.1">
    <property type="nucleotide sequence ID" value="NZ_CP088081.1"/>
</dbReference>
<comment type="caution">
    <text evidence="1">The sequence shown here is derived from an EMBL/GenBank/DDBJ whole genome shotgun (WGS) entry which is preliminary data.</text>
</comment>
<evidence type="ECO:0000313" key="2">
    <source>
        <dbReference type="Proteomes" id="UP000430120"/>
    </source>
</evidence>
<dbReference type="InterPro" id="IPR045617">
    <property type="entry name" value="DUF6445"/>
</dbReference>
<dbReference type="OrthoDB" id="4048724at2"/>
<proteinExistence type="predicted"/>
<name>A0A643FFR9_IDEDE</name>
<keyword evidence="2" id="KW-1185">Reference proteome</keyword>
<protein>
    <recommendedName>
        <fullName evidence="3">2OG-Fe(II) oxygenase</fullName>
    </recommendedName>
</protein>
<sequence>MNLRPPPPAAPKAHRLIYRPPVQGRDYWILDNALPDPLAVRQRLLSRQDWVLGAPHRPESWPGMRAQPALSPEELAPLEAWARQQTGQKKLFAIGAGLQGSQFNHNCVQLVGAGESGPRPHTDSRKLCKYAAVLYLNPEVPDHCGTALYRVRLPEGSLGGNTLPARYTNLVEALDSRFVPPDLFVEDLAFDHRFNRLVMYKADLIHSATAYWGTTLESKRMTVVMFWMA</sequence>
<dbReference type="EMBL" id="VZPB01000008">
    <property type="protein sequence ID" value="KAB0584090.1"/>
    <property type="molecule type" value="Genomic_DNA"/>
</dbReference>
<accession>A0A643FFR9</accession>
<gene>
    <name evidence="1" type="ORF">F7Q92_05145</name>
</gene>